<proteinExistence type="inferred from homology"/>
<sequence length="298" mass="31308">MKTNWTGLIAAPHTPFAADGSLNLGVIEKQCEKLITDGVIGAFVCGSTGEGVSLSGAERKAVARRWVELAAGRLKVIVHVGHTSIPDAAELAADAQAAGADGISALAPYYFKPAGVGQLLDFMAPVAAAAPELPFFYYHIPALTGAALPMIPLLEQATDRIPSFAGLKFTHNDLLEFAACLRFENGRYDIFWGSDECMLPALSVGAVGFVGSTYNYSAPLYHKLRAAFAAGDQAEARRLSDVVMDAVRALLQNPGLPSGKAIMEGVGVPVGAPRPPLRPLTAAQAEVLVARLWELGAL</sequence>
<dbReference type="Gene3D" id="3.20.20.70">
    <property type="entry name" value="Aldolase class I"/>
    <property type="match status" value="1"/>
</dbReference>
<organism evidence="8 9">
    <name type="scientific">Armatimonas rosea</name>
    <dbReference type="NCBI Taxonomy" id="685828"/>
    <lineage>
        <taxon>Bacteria</taxon>
        <taxon>Bacillati</taxon>
        <taxon>Armatimonadota</taxon>
        <taxon>Armatimonadia</taxon>
        <taxon>Armatimonadales</taxon>
        <taxon>Armatimonadaceae</taxon>
        <taxon>Armatimonas</taxon>
    </lineage>
</organism>
<dbReference type="AlphaFoldDB" id="A0A7W9SVR4"/>
<evidence type="ECO:0000256" key="2">
    <source>
        <dbReference type="ARBA" id="ARBA00022490"/>
    </source>
</evidence>
<evidence type="ECO:0000256" key="3">
    <source>
        <dbReference type="ARBA" id="ARBA00023239"/>
    </source>
</evidence>
<evidence type="ECO:0000256" key="5">
    <source>
        <dbReference type="PIRNR" id="PIRNR001365"/>
    </source>
</evidence>
<accession>A0A7W9SVR4</accession>
<protein>
    <submittedName>
        <fullName evidence="8">N-acetylneuraminate lyase</fullName>
        <ecNumber evidence="8">4.1.3.3</ecNumber>
    </submittedName>
</protein>
<evidence type="ECO:0000313" key="8">
    <source>
        <dbReference type="EMBL" id="MBB6053750.1"/>
    </source>
</evidence>
<keyword evidence="4" id="KW-0119">Carbohydrate metabolism</keyword>
<dbReference type="PANTHER" id="PTHR12128">
    <property type="entry name" value="DIHYDRODIPICOLINATE SYNTHASE"/>
    <property type="match status" value="1"/>
</dbReference>
<dbReference type="SMART" id="SM01130">
    <property type="entry name" value="DHDPS"/>
    <property type="match status" value="1"/>
</dbReference>
<comment type="similarity">
    <text evidence="5">Belongs to the DapA family.</text>
</comment>
<evidence type="ECO:0000256" key="6">
    <source>
        <dbReference type="PIRSR" id="PIRSR001365-1"/>
    </source>
</evidence>
<dbReference type="GO" id="GO:0005737">
    <property type="term" value="C:cytoplasm"/>
    <property type="evidence" value="ECO:0007669"/>
    <property type="project" value="UniProtKB-SubCell"/>
</dbReference>
<feature type="binding site" evidence="7">
    <location>
        <position position="210"/>
    </location>
    <ligand>
        <name>pyruvate</name>
        <dbReference type="ChEBI" id="CHEBI:15361"/>
    </ligand>
</feature>
<evidence type="ECO:0000313" key="9">
    <source>
        <dbReference type="Proteomes" id="UP000520814"/>
    </source>
</evidence>
<dbReference type="RefSeq" id="WP_184203839.1">
    <property type="nucleotide sequence ID" value="NZ_JACHGW010000008.1"/>
</dbReference>
<dbReference type="EC" id="4.1.3.3" evidence="8"/>
<keyword evidence="9" id="KW-1185">Reference proteome</keyword>
<feature type="active site" description="Proton donor/acceptor" evidence="6">
    <location>
        <position position="138"/>
    </location>
</feature>
<gene>
    <name evidence="8" type="ORF">HNQ39_005592</name>
</gene>
<evidence type="ECO:0000256" key="1">
    <source>
        <dbReference type="ARBA" id="ARBA00004496"/>
    </source>
</evidence>
<dbReference type="PRINTS" id="PR00146">
    <property type="entry name" value="DHPICSNTHASE"/>
</dbReference>
<reference evidence="8 9" key="1">
    <citation type="submission" date="2020-08" db="EMBL/GenBank/DDBJ databases">
        <title>Genomic Encyclopedia of Type Strains, Phase IV (KMG-IV): sequencing the most valuable type-strain genomes for metagenomic binning, comparative biology and taxonomic classification.</title>
        <authorList>
            <person name="Goeker M."/>
        </authorList>
    </citation>
    <scope>NUCLEOTIDE SEQUENCE [LARGE SCALE GENOMIC DNA]</scope>
    <source>
        <strain evidence="8 9">DSM 23562</strain>
    </source>
</reference>
<evidence type="ECO:0000256" key="7">
    <source>
        <dbReference type="PIRSR" id="PIRSR001365-2"/>
    </source>
</evidence>
<name>A0A7W9SVR4_ARMRO</name>
<comment type="subcellular location">
    <subcellularLocation>
        <location evidence="1">Cytoplasm</location>
    </subcellularLocation>
</comment>
<dbReference type="PANTHER" id="PTHR12128:SF21">
    <property type="entry name" value="N-ACETYLNEURAMINATE LYASE"/>
    <property type="match status" value="1"/>
</dbReference>
<feature type="binding site" evidence="7">
    <location>
        <position position="48"/>
    </location>
    <ligand>
        <name>pyruvate</name>
        <dbReference type="ChEBI" id="CHEBI:15361"/>
    </ligand>
</feature>
<feature type="active site" description="Schiff-base intermediate with substrate" evidence="6">
    <location>
        <position position="168"/>
    </location>
</feature>
<dbReference type="InterPro" id="IPR013785">
    <property type="entry name" value="Aldolase_TIM"/>
</dbReference>
<dbReference type="Proteomes" id="UP000520814">
    <property type="component" value="Unassembled WGS sequence"/>
</dbReference>
<keyword evidence="2" id="KW-0963">Cytoplasm</keyword>
<dbReference type="PIRSF" id="PIRSF001365">
    <property type="entry name" value="DHDPS"/>
    <property type="match status" value="1"/>
</dbReference>
<keyword evidence="3 5" id="KW-0456">Lyase</keyword>
<dbReference type="InterPro" id="IPR002220">
    <property type="entry name" value="DapA-like"/>
</dbReference>
<dbReference type="SUPFAM" id="SSF51569">
    <property type="entry name" value="Aldolase"/>
    <property type="match status" value="1"/>
</dbReference>
<comment type="caution">
    <text evidence="8">The sequence shown here is derived from an EMBL/GenBank/DDBJ whole genome shotgun (WGS) entry which is preliminary data.</text>
</comment>
<dbReference type="Pfam" id="PF00701">
    <property type="entry name" value="DHDPS"/>
    <property type="match status" value="1"/>
</dbReference>
<dbReference type="EMBL" id="JACHGW010000008">
    <property type="protein sequence ID" value="MBB6053750.1"/>
    <property type="molecule type" value="Genomic_DNA"/>
</dbReference>
<dbReference type="GO" id="GO:0008747">
    <property type="term" value="F:N-acetylneuraminate lyase activity"/>
    <property type="evidence" value="ECO:0007669"/>
    <property type="project" value="UniProtKB-EC"/>
</dbReference>
<evidence type="ECO:0000256" key="4">
    <source>
        <dbReference type="ARBA" id="ARBA00023277"/>
    </source>
</evidence>